<accession>A0A2P5YH60</accession>
<evidence type="ECO:0000256" key="1">
    <source>
        <dbReference type="SAM" id="Phobius"/>
    </source>
</evidence>
<dbReference type="EMBL" id="KZ663214">
    <property type="protein sequence ID" value="PPS14898.1"/>
    <property type="molecule type" value="Genomic_DNA"/>
</dbReference>
<keyword evidence="1" id="KW-1133">Transmembrane helix</keyword>
<gene>
    <name evidence="2" type="ORF">GOBAR_AA05675</name>
</gene>
<keyword evidence="1" id="KW-0812">Transmembrane</keyword>
<name>A0A2P5YH60_GOSBA</name>
<feature type="transmembrane region" description="Helical" evidence="1">
    <location>
        <begin position="33"/>
        <end position="50"/>
    </location>
</feature>
<dbReference type="Proteomes" id="UP000239757">
    <property type="component" value="Unassembled WGS sequence"/>
</dbReference>
<dbReference type="OrthoDB" id="259935at2759"/>
<keyword evidence="1" id="KW-0472">Membrane</keyword>
<reference evidence="2 3" key="1">
    <citation type="submission" date="2015-01" db="EMBL/GenBank/DDBJ databases">
        <title>Genome of allotetraploid Gossypium barbadense reveals genomic plasticity and fiber elongation in cotton evolution.</title>
        <authorList>
            <person name="Chen X."/>
            <person name="Liu X."/>
            <person name="Zhao B."/>
            <person name="Zheng H."/>
            <person name="Hu Y."/>
            <person name="Lu G."/>
            <person name="Yang C."/>
            <person name="Chen J."/>
            <person name="Shan C."/>
            <person name="Zhang L."/>
            <person name="Zhou Y."/>
            <person name="Wang L."/>
            <person name="Guo W."/>
            <person name="Bai Y."/>
            <person name="Ruan J."/>
            <person name="Shangguan X."/>
            <person name="Mao Y."/>
            <person name="Jiang J."/>
            <person name="Zhu Y."/>
            <person name="Lei J."/>
            <person name="Kang H."/>
            <person name="Chen S."/>
            <person name="He X."/>
            <person name="Wang R."/>
            <person name="Wang Y."/>
            <person name="Chen J."/>
            <person name="Wang L."/>
            <person name="Yu S."/>
            <person name="Wang B."/>
            <person name="Wei J."/>
            <person name="Song S."/>
            <person name="Lu X."/>
            <person name="Gao Z."/>
            <person name="Gu W."/>
            <person name="Deng X."/>
            <person name="Ma D."/>
            <person name="Wang S."/>
            <person name="Liang W."/>
            <person name="Fang L."/>
            <person name="Cai C."/>
            <person name="Zhu X."/>
            <person name="Zhou B."/>
            <person name="Zhang Y."/>
            <person name="Chen Z."/>
            <person name="Xu S."/>
            <person name="Zhu R."/>
            <person name="Wang S."/>
            <person name="Zhang T."/>
            <person name="Zhao G."/>
        </authorList>
    </citation>
    <scope>NUCLEOTIDE SEQUENCE [LARGE SCALE GENOMIC DNA]</scope>
    <source>
        <strain evidence="3">cv. Xinhai21</strain>
        <tissue evidence="2">Leaf</tissue>
    </source>
</reference>
<protein>
    <submittedName>
        <fullName evidence="2">Uncharacterized protein</fullName>
    </submittedName>
</protein>
<organism evidence="2 3">
    <name type="scientific">Gossypium barbadense</name>
    <name type="common">Sea Island cotton</name>
    <name type="synonym">Hibiscus barbadensis</name>
    <dbReference type="NCBI Taxonomy" id="3634"/>
    <lineage>
        <taxon>Eukaryota</taxon>
        <taxon>Viridiplantae</taxon>
        <taxon>Streptophyta</taxon>
        <taxon>Embryophyta</taxon>
        <taxon>Tracheophyta</taxon>
        <taxon>Spermatophyta</taxon>
        <taxon>Magnoliopsida</taxon>
        <taxon>eudicotyledons</taxon>
        <taxon>Gunneridae</taxon>
        <taxon>Pentapetalae</taxon>
        <taxon>rosids</taxon>
        <taxon>malvids</taxon>
        <taxon>Malvales</taxon>
        <taxon>Malvaceae</taxon>
        <taxon>Malvoideae</taxon>
        <taxon>Gossypium</taxon>
    </lineage>
</organism>
<sequence>MQAQRQCLLILVTSLMLQFRLLSHFWFIQLLYWHIWVKLLICLNIIIRVTTSAKTGDANACSYKDTAQKPADLEGDYPFIKADAPCPYVPNWKVKKLVDKEEDEVGLDGSHAADETNCKKVVDDSIDYSKCP</sequence>
<dbReference type="AlphaFoldDB" id="A0A2P5YH60"/>
<evidence type="ECO:0000313" key="3">
    <source>
        <dbReference type="Proteomes" id="UP000239757"/>
    </source>
</evidence>
<evidence type="ECO:0000313" key="2">
    <source>
        <dbReference type="EMBL" id="PPS14898.1"/>
    </source>
</evidence>
<proteinExistence type="predicted"/>